<keyword evidence="3" id="KW-0732">Signal</keyword>
<reference evidence="6" key="1">
    <citation type="journal article" date="2019" name="Int. J. Syst. Evol. Microbiol.">
        <title>The Global Catalogue of Microorganisms (GCM) 10K type strain sequencing project: providing services to taxonomists for standard genome sequencing and annotation.</title>
        <authorList>
            <consortium name="The Broad Institute Genomics Platform"/>
            <consortium name="The Broad Institute Genome Sequencing Center for Infectious Disease"/>
            <person name="Wu L."/>
            <person name="Ma J."/>
        </authorList>
    </citation>
    <scope>NUCLEOTIDE SEQUENCE [LARGE SCALE GENOMIC DNA]</scope>
    <source>
        <strain evidence="6">CCUG 63369</strain>
    </source>
</reference>
<protein>
    <submittedName>
        <fullName evidence="5">Coiled-coil domain-containing protein</fullName>
    </submittedName>
</protein>
<keyword evidence="1" id="KW-0175">Coiled coil</keyword>
<dbReference type="InterPro" id="IPR058593">
    <property type="entry name" value="ARB_07466-like_C"/>
</dbReference>
<evidence type="ECO:0000256" key="3">
    <source>
        <dbReference type="SAM" id="SignalP"/>
    </source>
</evidence>
<evidence type="ECO:0000313" key="5">
    <source>
        <dbReference type="EMBL" id="MFD0801058.1"/>
    </source>
</evidence>
<gene>
    <name evidence="5" type="ORF">ACFQZU_06965</name>
</gene>
<feature type="region of interest" description="Disordered" evidence="2">
    <location>
        <begin position="184"/>
        <end position="220"/>
    </location>
</feature>
<dbReference type="Gene3D" id="6.10.250.3150">
    <property type="match status" value="1"/>
</dbReference>
<accession>A0ABW3BE97</accession>
<organism evidence="5 6">
    <name type="scientific">Streptomonospora algeriensis</name>
    <dbReference type="NCBI Taxonomy" id="995084"/>
    <lineage>
        <taxon>Bacteria</taxon>
        <taxon>Bacillati</taxon>
        <taxon>Actinomycetota</taxon>
        <taxon>Actinomycetes</taxon>
        <taxon>Streptosporangiales</taxon>
        <taxon>Nocardiopsidaceae</taxon>
        <taxon>Streptomonospora</taxon>
    </lineage>
</organism>
<dbReference type="Pfam" id="PF26571">
    <property type="entry name" value="VldE"/>
    <property type="match status" value="1"/>
</dbReference>
<dbReference type="Proteomes" id="UP001596956">
    <property type="component" value="Unassembled WGS sequence"/>
</dbReference>
<feature type="coiled-coil region" evidence="1">
    <location>
        <begin position="43"/>
        <end position="98"/>
    </location>
</feature>
<evidence type="ECO:0000259" key="4">
    <source>
        <dbReference type="Pfam" id="PF26571"/>
    </source>
</evidence>
<proteinExistence type="predicted"/>
<evidence type="ECO:0000313" key="6">
    <source>
        <dbReference type="Proteomes" id="UP001596956"/>
    </source>
</evidence>
<name>A0ABW3BE97_9ACTN</name>
<sequence>MPEPVLSRKRSRTLLLPGLAAAAVLLLPATSSYADPQDDEPSIDELNERADSLEEEYDTELLQYEDAEENAKKAQKRLKNVEDELGKYRENIAGLAAAQYMGSGLDPTVEVVMSSEPQDMLDNAAMAGQVSADHGERIADLAELQQKRQDAVDEADARLKEAEDLVEDLESQRENVLDKIEKYEEEQVPEAPEESSGGGGGSGSGTIPSSAMGPGWDGATPRMAAIRDEIVREFGAPYPVGCLRPGDSGEHGSGRACDFMMSAGGASPSAANRQLGQQIADYAQANADRLGVMYIIWEQRIWHSANPGAGWEMMNDRGSITANHYDHVHVSSY</sequence>
<feature type="signal peptide" evidence="3">
    <location>
        <begin position="1"/>
        <end position="34"/>
    </location>
</feature>
<comment type="caution">
    <text evidence="5">The sequence shown here is derived from an EMBL/GenBank/DDBJ whole genome shotgun (WGS) entry which is preliminary data.</text>
</comment>
<keyword evidence="6" id="KW-1185">Reference proteome</keyword>
<evidence type="ECO:0000256" key="2">
    <source>
        <dbReference type="SAM" id="MobiDB-lite"/>
    </source>
</evidence>
<feature type="chain" id="PRO_5046007719" evidence="3">
    <location>
        <begin position="35"/>
        <end position="333"/>
    </location>
</feature>
<feature type="compositionally biased region" description="Acidic residues" evidence="2">
    <location>
        <begin position="184"/>
        <end position="193"/>
    </location>
</feature>
<dbReference type="EMBL" id="JBHTHR010000141">
    <property type="protein sequence ID" value="MFD0801058.1"/>
    <property type="molecule type" value="Genomic_DNA"/>
</dbReference>
<evidence type="ECO:0000256" key="1">
    <source>
        <dbReference type="SAM" id="Coils"/>
    </source>
</evidence>
<feature type="domain" description="ARB-07466-like C-terminal" evidence="4">
    <location>
        <begin position="217"/>
        <end position="325"/>
    </location>
</feature>